<evidence type="ECO:0000256" key="1">
    <source>
        <dbReference type="SAM" id="MobiDB-lite"/>
    </source>
</evidence>
<dbReference type="GeneID" id="64700089"/>
<evidence type="ECO:0000313" key="2">
    <source>
        <dbReference type="EMBL" id="KAG2105076.1"/>
    </source>
</evidence>
<accession>A0A9P7F2V0</accession>
<evidence type="ECO:0000313" key="3">
    <source>
        <dbReference type="Proteomes" id="UP000823399"/>
    </source>
</evidence>
<keyword evidence="3" id="KW-1185">Reference proteome</keyword>
<dbReference type="AlphaFoldDB" id="A0A9P7F2V0"/>
<feature type="region of interest" description="Disordered" evidence="1">
    <location>
        <begin position="68"/>
        <end position="95"/>
    </location>
</feature>
<proteinExistence type="predicted"/>
<comment type="caution">
    <text evidence="2">The sequence shown here is derived from an EMBL/GenBank/DDBJ whole genome shotgun (WGS) entry which is preliminary data.</text>
</comment>
<organism evidence="2 3">
    <name type="scientific">Suillus discolor</name>
    <dbReference type="NCBI Taxonomy" id="1912936"/>
    <lineage>
        <taxon>Eukaryota</taxon>
        <taxon>Fungi</taxon>
        <taxon>Dikarya</taxon>
        <taxon>Basidiomycota</taxon>
        <taxon>Agaricomycotina</taxon>
        <taxon>Agaricomycetes</taxon>
        <taxon>Agaricomycetidae</taxon>
        <taxon>Boletales</taxon>
        <taxon>Suillineae</taxon>
        <taxon>Suillaceae</taxon>
        <taxon>Suillus</taxon>
    </lineage>
</organism>
<dbReference type="Proteomes" id="UP000823399">
    <property type="component" value="Unassembled WGS sequence"/>
</dbReference>
<dbReference type="OrthoDB" id="2680075at2759"/>
<gene>
    <name evidence="2" type="ORF">F5147DRAFT_703073</name>
</gene>
<dbReference type="EMBL" id="JABBWM010000039">
    <property type="protein sequence ID" value="KAG2105076.1"/>
    <property type="molecule type" value="Genomic_DNA"/>
</dbReference>
<reference evidence="2" key="1">
    <citation type="journal article" date="2020" name="New Phytol.">
        <title>Comparative genomics reveals dynamic genome evolution in host specialist ectomycorrhizal fungi.</title>
        <authorList>
            <person name="Lofgren L.A."/>
            <person name="Nguyen N.H."/>
            <person name="Vilgalys R."/>
            <person name="Ruytinx J."/>
            <person name="Liao H.L."/>
            <person name="Branco S."/>
            <person name="Kuo A."/>
            <person name="LaButti K."/>
            <person name="Lipzen A."/>
            <person name="Andreopoulos W."/>
            <person name="Pangilinan J."/>
            <person name="Riley R."/>
            <person name="Hundley H."/>
            <person name="Na H."/>
            <person name="Barry K."/>
            <person name="Grigoriev I.V."/>
            <person name="Stajich J.E."/>
            <person name="Kennedy P.G."/>
        </authorList>
    </citation>
    <scope>NUCLEOTIDE SEQUENCE</scope>
    <source>
        <strain evidence="2">FC423</strain>
    </source>
</reference>
<sequence length="151" mass="17477">MIVEIKPEPHAGRKFEWESIWKDQVREQVLHAFEADGTLKYLGVIIAAGRHWVYGIVNRGHLLPRTMSEMRDPTFRGTRSPASSSNDSTVEEREVQRSVPSLDIPNFFPKTENGAFYKFDLLDILDARGVSLRAFEEILNDLRRKNSDIWF</sequence>
<name>A0A9P7F2V0_9AGAM</name>
<dbReference type="RefSeq" id="XP_041291126.1">
    <property type="nucleotide sequence ID" value="XM_041437830.1"/>
</dbReference>
<protein>
    <submittedName>
        <fullName evidence="2">Uncharacterized protein</fullName>
    </submittedName>
</protein>